<evidence type="ECO:0000313" key="2">
    <source>
        <dbReference type="Proteomes" id="UP000053558"/>
    </source>
</evidence>
<organism evidence="1 2">
    <name type="scientific">Coniophora puteana (strain RWD-64-598)</name>
    <name type="common">Brown rot fungus</name>
    <dbReference type="NCBI Taxonomy" id="741705"/>
    <lineage>
        <taxon>Eukaryota</taxon>
        <taxon>Fungi</taxon>
        <taxon>Dikarya</taxon>
        <taxon>Basidiomycota</taxon>
        <taxon>Agaricomycotina</taxon>
        <taxon>Agaricomycetes</taxon>
        <taxon>Agaricomycetidae</taxon>
        <taxon>Boletales</taxon>
        <taxon>Coniophorineae</taxon>
        <taxon>Coniophoraceae</taxon>
        <taxon>Coniophora</taxon>
    </lineage>
</organism>
<dbReference type="EMBL" id="JH711578">
    <property type="protein sequence ID" value="EIW81069.1"/>
    <property type="molecule type" value="Genomic_DNA"/>
</dbReference>
<dbReference type="Pfam" id="PF14953">
    <property type="entry name" value="DUF4504"/>
    <property type="match status" value="1"/>
</dbReference>
<dbReference type="InterPro" id="IPR027850">
    <property type="entry name" value="DUF4504"/>
</dbReference>
<sequence length="138" mass="15120">MCASNSSEVPSPPRPRDANTFPPNLSQVVLVCLVAVLIDYPVAYVPASPQQSHFLGGEPLDVYQVTITLSEPASAAPSPHFHIFLKFSCPAVLSAQYEQLKPASMVSNLKDRFKHRLENVGAEMQIQQSMETLDRVAL</sequence>
<evidence type="ECO:0000313" key="1">
    <source>
        <dbReference type="EMBL" id="EIW81069.1"/>
    </source>
</evidence>
<comment type="caution">
    <text evidence="1">The sequence shown here is derived from an EMBL/GenBank/DDBJ whole genome shotgun (WGS) entry which is preliminary data.</text>
</comment>
<dbReference type="AlphaFoldDB" id="A0A5M3MPG0"/>
<dbReference type="OrthoDB" id="3267419at2759"/>
<accession>A0A5M3MPG0</accession>
<gene>
    <name evidence="1" type="ORF">CONPUDRAFT_55713</name>
</gene>
<reference evidence="2" key="1">
    <citation type="journal article" date="2012" name="Science">
        <title>The Paleozoic origin of enzymatic lignin decomposition reconstructed from 31 fungal genomes.</title>
        <authorList>
            <person name="Floudas D."/>
            <person name="Binder M."/>
            <person name="Riley R."/>
            <person name="Barry K."/>
            <person name="Blanchette R.A."/>
            <person name="Henrissat B."/>
            <person name="Martinez A.T."/>
            <person name="Otillar R."/>
            <person name="Spatafora J.W."/>
            <person name="Yadav J.S."/>
            <person name="Aerts A."/>
            <person name="Benoit I."/>
            <person name="Boyd A."/>
            <person name="Carlson A."/>
            <person name="Copeland A."/>
            <person name="Coutinho P.M."/>
            <person name="de Vries R.P."/>
            <person name="Ferreira P."/>
            <person name="Findley K."/>
            <person name="Foster B."/>
            <person name="Gaskell J."/>
            <person name="Glotzer D."/>
            <person name="Gorecki P."/>
            <person name="Heitman J."/>
            <person name="Hesse C."/>
            <person name="Hori C."/>
            <person name="Igarashi K."/>
            <person name="Jurgens J.A."/>
            <person name="Kallen N."/>
            <person name="Kersten P."/>
            <person name="Kohler A."/>
            <person name="Kuees U."/>
            <person name="Kumar T.K.A."/>
            <person name="Kuo A."/>
            <person name="LaButti K."/>
            <person name="Larrondo L.F."/>
            <person name="Lindquist E."/>
            <person name="Ling A."/>
            <person name="Lombard V."/>
            <person name="Lucas S."/>
            <person name="Lundell T."/>
            <person name="Martin R."/>
            <person name="McLaughlin D.J."/>
            <person name="Morgenstern I."/>
            <person name="Morin E."/>
            <person name="Murat C."/>
            <person name="Nagy L.G."/>
            <person name="Nolan M."/>
            <person name="Ohm R.A."/>
            <person name="Patyshakuliyeva A."/>
            <person name="Rokas A."/>
            <person name="Ruiz-Duenas F.J."/>
            <person name="Sabat G."/>
            <person name="Salamov A."/>
            <person name="Samejima M."/>
            <person name="Schmutz J."/>
            <person name="Slot J.C."/>
            <person name="St John F."/>
            <person name="Stenlid J."/>
            <person name="Sun H."/>
            <person name="Sun S."/>
            <person name="Syed K."/>
            <person name="Tsang A."/>
            <person name="Wiebenga A."/>
            <person name="Young D."/>
            <person name="Pisabarro A."/>
            <person name="Eastwood D.C."/>
            <person name="Martin F."/>
            <person name="Cullen D."/>
            <person name="Grigoriev I.V."/>
            <person name="Hibbett D.S."/>
        </authorList>
    </citation>
    <scope>NUCLEOTIDE SEQUENCE [LARGE SCALE GENOMIC DNA]</scope>
    <source>
        <strain evidence="2">RWD-64-598 SS2</strain>
    </source>
</reference>
<dbReference type="KEGG" id="cput:CONPUDRAFT_55713"/>
<name>A0A5M3MPG0_CONPW</name>
<protein>
    <submittedName>
        <fullName evidence="1">Uncharacterized protein</fullName>
    </submittedName>
</protein>
<keyword evidence="2" id="KW-1185">Reference proteome</keyword>
<dbReference type="RefSeq" id="XP_007768215.1">
    <property type="nucleotide sequence ID" value="XM_007770025.1"/>
</dbReference>
<dbReference type="Proteomes" id="UP000053558">
    <property type="component" value="Unassembled WGS sequence"/>
</dbReference>
<dbReference type="OMA" id="HTVETMD"/>
<proteinExistence type="predicted"/>
<dbReference type="GeneID" id="19207742"/>